<accession>A0ABS4SF01</accession>
<dbReference type="PRINTS" id="PR01217">
    <property type="entry name" value="PRICHEXTENSN"/>
</dbReference>
<evidence type="ECO:0000313" key="2">
    <source>
        <dbReference type="EMBL" id="MBP2291153.1"/>
    </source>
</evidence>
<feature type="compositionally biased region" description="Pro residues" evidence="1">
    <location>
        <begin position="129"/>
        <end position="163"/>
    </location>
</feature>
<dbReference type="RefSeq" id="WP_209764494.1">
    <property type="nucleotide sequence ID" value="NZ_JAGINP010000002.1"/>
</dbReference>
<protein>
    <submittedName>
        <fullName evidence="2">Uncharacterized protein</fullName>
    </submittedName>
</protein>
<feature type="compositionally biased region" description="Polar residues" evidence="1">
    <location>
        <begin position="228"/>
        <end position="237"/>
    </location>
</feature>
<gene>
    <name evidence="2" type="ORF">J2851_000895</name>
</gene>
<sequence>MPNDFRPQVPPGPDGARGPSQPIGFQELRQAWEISTLREDLERLVQGTEGLRDRIEDAVELVRKRFASMTAEDLADSERMAPLLQFAVSTLLEIRDEARRIDTRTGPVADEDRPSWMAANEAPRLRPSQPAPSPSPPPPASPPPTARAPEPASPAPPVPPAAPAAPEFQEARREPAAPPPSPSPSRFTPTVYAAPPPPPKPEPEPAKPAPSGSWLSPLTGNGRKSDQRNGTAANPPNSVDWLSRSDR</sequence>
<proteinExistence type="predicted"/>
<comment type="caution">
    <text evidence="2">The sequence shown here is derived from an EMBL/GenBank/DDBJ whole genome shotgun (WGS) entry which is preliminary data.</text>
</comment>
<organism evidence="2 3">
    <name type="scientific">Azospirillum rugosum</name>
    <dbReference type="NCBI Taxonomy" id="416170"/>
    <lineage>
        <taxon>Bacteria</taxon>
        <taxon>Pseudomonadati</taxon>
        <taxon>Pseudomonadota</taxon>
        <taxon>Alphaproteobacteria</taxon>
        <taxon>Rhodospirillales</taxon>
        <taxon>Azospirillaceae</taxon>
        <taxon>Azospirillum</taxon>
    </lineage>
</organism>
<keyword evidence="3" id="KW-1185">Reference proteome</keyword>
<dbReference type="EMBL" id="JAGINP010000002">
    <property type="protein sequence ID" value="MBP2291153.1"/>
    <property type="molecule type" value="Genomic_DNA"/>
</dbReference>
<name>A0ABS4SF01_9PROT</name>
<reference evidence="2 3" key="1">
    <citation type="submission" date="2021-03" db="EMBL/GenBank/DDBJ databases">
        <title>Genomic Encyclopedia of Type Strains, Phase III (KMG-III): the genomes of soil and plant-associated and newly described type strains.</title>
        <authorList>
            <person name="Whitman W."/>
        </authorList>
    </citation>
    <scope>NUCLEOTIDE SEQUENCE [LARGE SCALE GENOMIC DNA]</scope>
    <source>
        <strain evidence="2 3">IMMIB AFH-6</strain>
    </source>
</reference>
<dbReference type="Proteomes" id="UP000781958">
    <property type="component" value="Unassembled WGS sequence"/>
</dbReference>
<feature type="region of interest" description="Disordered" evidence="1">
    <location>
        <begin position="1"/>
        <end position="22"/>
    </location>
</feature>
<evidence type="ECO:0000313" key="3">
    <source>
        <dbReference type="Proteomes" id="UP000781958"/>
    </source>
</evidence>
<evidence type="ECO:0000256" key="1">
    <source>
        <dbReference type="SAM" id="MobiDB-lite"/>
    </source>
</evidence>
<feature type="region of interest" description="Disordered" evidence="1">
    <location>
        <begin position="95"/>
        <end position="247"/>
    </location>
</feature>